<comment type="similarity">
    <text evidence="12">Belongs to the imidazoleglycerol-phosphate dehydratase family.</text>
</comment>
<evidence type="ECO:0000256" key="11">
    <source>
        <dbReference type="ARBA" id="ARBA00023268"/>
    </source>
</evidence>
<comment type="pathway">
    <text evidence="1 12">Amino-acid biosynthesis; L-histidine biosynthesis; L-histidine from 5-phospho-alpha-D-ribose 1-diphosphate: step 6/9.</text>
</comment>
<dbReference type="NCBIfam" id="TIGR01261">
    <property type="entry name" value="hisB_Nterm"/>
    <property type="match status" value="1"/>
</dbReference>
<evidence type="ECO:0000256" key="7">
    <source>
        <dbReference type="ARBA" id="ARBA00022833"/>
    </source>
</evidence>
<dbReference type="InterPro" id="IPR006549">
    <property type="entry name" value="HAD-SF_hydro_IIIA"/>
</dbReference>
<keyword evidence="4 12" id="KW-0028">Amino-acid biosynthesis</keyword>
<dbReference type="PANTHER" id="PTHR23133:SF2">
    <property type="entry name" value="IMIDAZOLEGLYCEROL-PHOSPHATE DEHYDRATASE"/>
    <property type="match status" value="1"/>
</dbReference>
<keyword evidence="8" id="KW-0460">Magnesium</keyword>
<dbReference type="UniPathway" id="UPA00031">
    <property type="reaction ID" value="UER00011"/>
</dbReference>
<dbReference type="RefSeq" id="WP_075472353.1">
    <property type="nucleotide sequence ID" value="NZ_LN890285.1"/>
</dbReference>
<keyword evidence="6 13" id="KW-0378">Hydrolase</keyword>
<proteinExistence type="inferred from homology"/>
<dbReference type="InterPro" id="IPR006543">
    <property type="entry name" value="Histidinol-phos"/>
</dbReference>
<dbReference type="AlphaFoldDB" id="A0A170PBI9"/>
<evidence type="ECO:0000256" key="12">
    <source>
        <dbReference type="HAMAP-Rule" id="MF_00076"/>
    </source>
</evidence>
<keyword evidence="11" id="KW-0511">Multifunctional enzyme</keyword>
<evidence type="ECO:0000256" key="10">
    <source>
        <dbReference type="ARBA" id="ARBA00023239"/>
    </source>
</evidence>
<comment type="subcellular location">
    <subcellularLocation>
        <location evidence="12">Cytoplasm</location>
    </subcellularLocation>
</comment>
<accession>A0A170PBI9</accession>
<dbReference type="GO" id="GO:0005737">
    <property type="term" value="C:cytoplasm"/>
    <property type="evidence" value="ECO:0007669"/>
    <property type="project" value="UniProtKB-SubCell"/>
</dbReference>
<dbReference type="PATRIC" id="fig|98804.3.peg.62"/>
<gene>
    <name evidence="12 13" type="primary">hisB</name>
    <name evidence="13" type="ORF">BTSPAZIEG_0070</name>
</gene>
<comment type="catalytic activity">
    <reaction evidence="12">
        <text>D-erythro-1-(imidazol-4-yl)glycerol 3-phosphate = 3-(imidazol-4-yl)-2-oxopropyl phosphate + H2O</text>
        <dbReference type="Rhea" id="RHEA:11040"/>
        <dbReference type="ChEBI" id="CHEBI:15377"/>
        <dbReference type="ChEBI" id="CHEBI:57766"/>
        <dbReference type="ChEBI" id="CHEBI:58278"/>
        <dbReference type="EC" id="4.2.1.19"/>
    </reaction>
</comment>
<evidence type="ECO:0000256" key="3">
    <source>
        <dbReference type="ARBA" id="ARBA00022490"/>
    </source>
</evidence>
<dbReference type="HAMAP" id="MF_00076">
    <property type="entry name" value="HisB"/>
    <property type="match status" value="1"/>
</dbReference>
<dbReference type="OrthoDB" id="9790411at2"/>
<sequence length="355" mass="41063">MIKKILFIDRDGTLIHEPSISKQVNDLKQIIFEPFVIVSLVKLIKYGFELVLITNQDGLGSKNYSIQQFSIVQNFILKVLSTQGINFRTVLICPHLKIDQCNCRKPNLGLVKYWLKKNKISKEHSYVIGDRITDIQLANNMQIKSILYHRKKYPWNKITQVLTSLNRYAVIKRITKETQIFIKIFIDQKIKSYTKTGIFFFDHMLEQIRVHSGISWHLTVFGDLEIDDHHIIEDVGIALGLAFKKSLSLKYGISRYGFTLPMDESLASCFLDISGRSYFSFYAKFKNCFIGDLKSEMVEHFFRSFSMTMKITLHLHAIGLNDHHCVESLFKVFGRTLKQAIVVQGRKIPTSKGVL</sequence>
<evidence type="ECO:0000313" key="14">
    <source>
        <dbReference type="Proteomes" id="UP000243633"/>
    </source>
</evidence>
<dbReference type="SUPFAM" id="SSF54211">
    <property type="entry name" value="Ribosomal protein S5 domain 2-like"/>
    <property type="match status" value="2"/>
</dbReference>
<evidence type="ECO:0000256" key="8">
    <source>
        <dbReference type="ARBA" id="ARBA00022842"/>
    </source>
</evidence>
<dbReference type="SUPFAM" id="SSF56784">
    <property type="entry name" value="HAD-like"/>
    <property type="match status" value="1"/>
</dbReference>
<dbReference type="PANTHER" id="PTHR23133">
    <property type="entry name" value="IMIDAZOLEGLYCEROL-PHOSPHATE DEHYDRATASE HIS7"/>
    <property type="match status" value="1"/>
</dbReference>
<evidence type="ECO:0000256" key="5">
    <source>
        <dbReference type="ARBA" id="ARBA00022723"/>
    </source>
</evidence>
<dbReference type="EMBL" id="LN890285">
    <property type="protein sequence ID" value="CUR53053.1"/>
    <property type="molecule type" value="Genomic_DNA"/>
</dbReference>
<keyword evidence="7" id="KW-0862">Zinc</keyword>
<dbReference type="InterPro" id="IPR038494">
    <property type="entry name" value="IGPD_sf"/>
</dbReference>
<dbReference type="GO" id="GO:0000105">
    <property type="term" value="P:L-histidine biosynthetic process"/>
    <property type="evidence" value="ECO:0007669"/>
    <property type="project" value="UniProtKB-UniRule"/>
</dbReference>
<evidence type="ECO:0000256" key="6">
    <source>
        <dbReference type="ARBA" id="ARBA00022801"/>
    </source>
</evidence>
<keyword evidence="5" id="KW-0479">Metal-binding</keyword>
<dbReference type="GO" id="GO:0004424">
    <property type="term" value="F:imidazoleglycerol-phosphate dehydratase activity"/>
    <property type="evidence" value="ECO:0007669"/>
    <property type="project" value="UniProtKB-UniRule"/>
</dbReference>
<evidence type="ECO:0000256" key="2">
    <source>
        <dbReference type="ARBA" id="ARBA00016664"/>
    </source>
</evidence>
<dbReference type="STRING" id="98804.BTSPAZIEG_0070"/>
<organism evidence="13 14">
    <name type="scientific">Buchnera aphidicola subsp. Tuberolachnus salignus</name>
    <dbReference type="NCBI Taxonomy" id="98804"/>
    <lineage>
        <taxon>Bacteria</taxon>
        <taxon>Pseudomonadati</taxon>
        <taxon>Pseudomonadota</taxon>
        <taxon>Gammaproteobacteria</taxon>
        <taxon>Enterobacterales</taxon>
        <taxon>Erwiniaceae</taxon>
        <taxon>Buchnera</taxon>
    </lineage>
</organism>
<reference evidence="14" key="1">
    <citation type="submission" date="2015-10" db="EMBL/GenBank/DDBJ databases">
        <authorList>
            <person name="Manzano-Marin A."/>
            <person name="Manzano-Marin A."/>
        </authorList>
    </citation>
    <scope>NUCLEOTIDE SEQUENCE [LARGE SCALE GENOMIC DNA]</scope>
    <source>
        <strain evidence="14">BTs</strain>
    </source>
</reference>
<dbReference type="GO" id="GO:0004401">
    <property type="term" value="F:histidinol-phosphatase activity"/>
    <property type="evidence" value="ECO:0007669"/>
    <property type="project" value="InterPro"/>
</dbReference>
<keyword evidence="10 12" id="KW-0456">Lyase</keyword>
<dbReference type="Gene3D" id="3.30.230.40">
    <property type="entry name" value="Imidazole glycerol phosphate dehydratase, domain 1"/>
    <property type="match status" value="2"/>
</dbReference>
<protein>
    <recommendedName>
        <fullName evidence="2 12">Imidazoleglycerol-phosphate dehydratase</fullName>
        <shortName evidence="12">IGPD</shortName>
        <ecNumber evidence="12">4.2.1.19</ecNumber>
    </recommendedName>
</protein>
<dbReference type="NCBIfam" id="TIGR01662">
    <property type="entry name" value="HAD-SF-IIIA"/>
    <property type="match status" value="1"/>
</dbReference>
<dbReference type="InterPro" id="IPR005954">
    <property type="entry name" value="HisB_N"/>
</dbReference>
<evidence type="ECO:0000313" key="13">
    <source>
        <dbReference type="EMBL" id="CUR53053.1"/>
    </source>
</evidence>
<dbReference type="NCBIfam" id="TIGR01656">
    <property type="entry name" value="Histidinol-ppas"/>
    <property type="match status" value="1"/>
</dbReference>
<dbReference type="NCBIfam" id="NF003937">
    <property type="entry name" value="PRK05446.1"/>
    <property type="match status" value="1"/>
</dbReference>
<dbReference type="InterPro" id="IPR020568">
    <property type="entry name" value="Ribosomal_Su5_D2-typ_SF"/>
</dbReference>
<dbReference type="Pfam" id="PF13242">
    <property type="entry name" value="Hydrolase_like"/>
    <property type="match status" value="1"/>
</dbReference>
<dbReference type="Pfam" id="PF00475">
    <property type="entry name" value="IGPD"/>
    <property type="match status" value="1"/>
</dbReference>
<keyword evidence="3 12" id="KW-0963">Cytoplasm</keyword>
<dbReference type="EC" id="4.2.1.19" evidence="12"/>
<dbReference type="CDD" id="cd07914">
    <property type="entry name" value="IGPD"/>
    <property type="match status" value="1"/>
</dbReference>
<dbReference type="Gene3D" id="3.40.50.1000">
    <property type="entry name" value="HAD superfamily/HAD-like"/>
    <property type="match status" value="1"/>
</dbReference>
<dbReference type="FunFam" id="3.30.230.40:FF:000003">
    <property type="entry name" value="Imidazoleglycerol-phosphate dehydratase HisB"/>
    <property type="match status" value="1"/>
</dbReference>
<evidence type="ECO:0000256" key="9">
    <source>
        <dbReference type="ARBA" id="ARBA00023102"/>
    </source>
</evidence>
<dbReference type="InterPro" id="IPR036412">
    <property type="entry name" value="HAD-like_sf"/>
</dbReference>
<dbReference type="PROSITE" id="PS00955">
    <property type="entry name" value="IGP_DEHYDRATASE_2"/>
    <property type="match status" value="1"/>
</dbReference>
<dbReference type="Proteomes" id="UP000243633">
    <property type="component" value="Chromosome 1"/>
</dbReference>
<name>A0A170PBI9_BUCTT</name>
<evidence type="ECO:0000256" key="4">
    <source>
        <dbReference type="ARBA" id="ARBA00022605"/>
    </source>
</evidence>
<dbReference type="InterPro" id="IPR020565">
    <property type="entry name" value="ImidazoleglycerP_deHydtase_CS"/>
</dbReference>
<dbReference type="FunFam" id="3.30.230.40:FF:000001">
    <property type="entry name" value="Imidazoleglycerol-phosphate dehydratase HisB"/>
    <property type="match status" value="1"/>
</dbReference>
<evidence type="ECO:0000256" key="1">
    <source>
        <dbReference type="ARBA" id="ARBA00005047"/>
    </source>
</evidence>
<dbReference type="PROSITE" id="PS00954">
    <property type="entry name" value="IGP_DEHYDRATASE_1"/>
    <property type="match status" value="1"/>
</dbReference>
<keyword evidence="9 12" id="KW-0368">Histidine biosynthesis</keyword>
<dbReference type="GO" id="GO:0046872">
    <property type="term" value="F:metal ion binding"/>
    <property type="evidence" value="ECO:0007669"/>
    <property type="project" value="UniProtKB-KW"/>
</dbReference>
<dbReference type="InterPro" id="IPR023214">
    <property type="entry name" value="HAD_sf"/>
</dbReference>
<keyword evidence="14" id="KW-1185">Reference proteome</keyword>
<dbReference type="InterPro" id="IPR000807">
    <property type="entry name" value="ImidazoleglycerolP_deHydtase"/>
</dbReference>